<sequence length="57" mass="5970">MSAPGDGEPQPVPARDLEGATSIVLSLTWAPALPPTLPMPPDLRGLFLVGKRGFAPY</sequence>
<dbReference type="EMBL" id="BNEA01000010">
    <property type="protein sequence ID" value="GHI52720.1"/>
    <property type="molecule type" value="Genomic_DNA"/>
</dbReference>
<evidence type="ECO:0000313" key="1">
    <source>
        <dbReference type="EMBL" id="GHI52720.1"/>
    </source>
</evidence>
<evidence type="ECO:0000313" key="2">
    <source>
        <dbReference type="Proteomes" id="UP000646738"/>
    </source>
</evidence>
<gene>
    <name evidence="1" type="ORF">Srubr_25660</name>
</gene>
<name>A0ABQ3RA39_STRRR</name>
<organism evidence="1 2">
    <name type="scientific">Streptomyces rubradiris</name>
    <name type="common">Streptomyces achromogenes subsp. rubradiris</name>
    <dbReference type="NCBI Taxonomy" id="285531"/>
    <lineage>
        <taxon>Bacteria</taxon>
        <taxon>Bacillati</taxon>
        <taxon>Actinomycetota</taxon>
        <taxon>Actinomycetes</taxon>
        <taxon>Kitasatosporales</taxon>
        <taxon>Streptomycetaceae</taxon>
        <taxon>Streptomyces</taxon>
    </lineage>
</organism>
<keyword evidence="2" id="KW-1185">Reference proteome</keyword>
<reference evidence="2" key="1">
    <citation type="submission" date="2023-07" db="EMBL/GenBank/DDBJ databases">
        <title>Whole genome shotgun sequence of Streptomyces achromogenes subsp. rubradiris NBRC 14000.</title>
        <authorList>
            <person name="Komaki H."/>
            <person name="Tamura T."/>
        </authorList>
    </citation>
    <scope>NUCLEOTIDE SEQUENCE [LARGE SCALE GENOMIC DNA]</scope>
    <source>
        <strain evidence="2">NBRC 14000</strain>
    </source>
</reference>
<protein>
    <submittedName>
        <fullName evidence="1">Uncharacterized protein</fullName>
    </submittedName>
</protein>
<accession>A0ABQ3RA39</accession>
<comment type="caution">
    <text evidence="1">The sequence shown here is derived from an EMBL/GenBank/DDBJ whole genome shotgun (WGS) entry which is preliminary data.</text>
</comment>
<dbReference type="Proteomes" id="UP000646738">
    <property type="component" value="Unassembled WGS sequence"/>
</dbReference>
<proteinExistence type="predicted"/>